<dbReference type="GO" id="GO:0005524">
    <property type="term" value="F:ATP binding"/>
    <property type="evidence" value="ECO:0007669"/>
    <property type="project" value="UniProtKB-KW"/>
</dbReference>
<evidence type="ECO:0000256" key="3">
    <source>
        <dbReference type="ARBA" id="ARBA00022741"/>
    </source>
</evidence>
<dbReference type="GO" id="GO:0005737">
    <property type="term" value="C:cytoplasm"/>
    <property type="evidence" value="ECO:0007669"/>
    <property type="project" value="TreeGrafter"/>
</dbReference>
<sequence length="223" mass="24985">MMDEKFWIFLELATQGSLVSQYGKKGLQDSQASAYTLQILHGLIYLNHCKIIHRDIKCANILVDSEGCVKLADFGVAKEIDLLVQKHSLKGTVRWMAPEVAKSTPYGPPADIWSLGCTVLEMLTGHPPHPELTEWQHVFFAVVNGKKPPIPDTLSNAARNFIEECLQVDPQKRPSAIALLEHPFVDHDFLDAGADPGDGGHRPGLRREKKYQRKILKLTETRL</sequence>
<organism evidence="7 8">
    <name type="scientific">Rhynchospora breviuscula</name>
    <dbReference type="NCBI Taxonomy" id="2022672"/>
    <lineage>
        <taxon>Eukaryota</taxon>
        <taxon>Viridiplantae</taxon>
        <taxon>Streptophyta</taxon>
        <taxon>Embryophyta</taxon>
        <taxon>Tracheophyta</taxon>
        <taxon>Spermatophyta</taxon>
        <taxon>Magnoliopsida</taxon>
        <taxon>Liliopsida</taxon>
        <taxon>Poales</taxon>
        <taxon>Cyperaceae</taxon>
        <taxon>Cyperoideae</taxon>
        <taxon>Rhynchosporeae</taxon>
        <taxon>Rhynchospora</taxon>
    </lineage>
</organism>
<dbReference type="InterPro" id="IPR050538">
    <property type="entry name" value="MAP_kinase_kinase_kinase"/>
</dbReference>
<keyword evidence="4" id="KW-0418">Kinase</keyword>
<dbReference type="InterPro" id="IPR008271">
    <property type="entry name" value="Ser/Thr_kinase_AS"/>
</dbReference>
<keyword evidence="5" id="KW-0067">ATP-binding</keyword>
<dbReference type="GO" id="GO:0004709">
    <property type="term" value="F:MAP kinase kinase kinase activity"/>
    <property type="evidence" value="ECO:0007669"/>
    <property type="project" value="TreeGrafter"/>
</dbReference>
<reference evidence="7" key="1">
    <citation type="journal article" date="2022" name="Cell">
        <title>Repeat-based holocentromeres influence genome architecture and karyotype evolution.</title>
        <authorList>
            <person name="Hofstatter P.G."/>
            <person name="Thangavel G."/>
            <person name="Lux T."/>
            <person name="Neumann P."/>
            <person name="Vondrak T."/>
            <person name="Novak P."/>
            <person name="Zhang M."/>
            <person name="Costa L."/>
            <person name="Castellani M."/>
            <person name="Scott A."/>
            <person name="Toegelov H."/>
            <person name="Fuchs J."/>
            <person name="Mata-Sucre Y."/>
            <person name="Dias Y."/>
            <person name="Vanzela A.L.L."/>
            <person name="Huettel B."/>
            <person name="Almeida C.C.S."/>
            <person name="Simkova H."/>
            <person name="Souza G."/>
            <person name="Pedrosa-Harand A."/>
            <person name="Macas J."/>
            <person name="Mayer K.F.X."/>
            <person name="Houben A."/>
            <person name="Marques A."/>
        </authorList>
    </citation>
    <scope>NUCLEOTIDE SEQUENCE</scope>
    <source>
        <strain evidence="7">RhyBre1mFocal</strain>
    </source>
</reference>
<dbReference type="Proteomes" id="UP001151287">
    <property type="component" value="Unassembled WGS sequence"/>
</dbReference>
<evidence type="ECO:0000256" key="1">
    <source>
        <dbReference type="ARBA" id="ARBA00006529"/>
    </source>
</evidence>
<dbReference type="PROSITE" id="PS50011">
    <property type="entry name" value="PROTEIN_KINASE_DOM"/>
    <property type="match status" value="1"/>
</dbReference>
<evidence type="ECO:0000259" key="6">
    <source>
        <dbReference type="PROSITE" id="PS50011"/>
    </source>
</evidence>
<evidence type="ECO:0000256" key="2">
    <source>
        <dbReference type="ARBA" id="ARBA00022679"/>
    </source>
</evidence>
<feature type="domain" description="Protein kinase" evidence="6">
    <location>
        <begin position="1"/>
        <end position="185"/>
    </location>
</feature>
<comment type="caution">
    <text evidence="7">The sequence shown here is derived from an EMBL/GenBank/DDBJ whole genome shotgun (WGS) entry which is preliminary data.</text>
</comment>
<evidence type="ECO:0000256" key="4">
    <source>
        <dbReference type="ARBA" id="ARBA00022777"/>
    </source>
</evidence>
<gene>
    <name evidence="7" type="ORF">LUZ63_013157</name>
</gene>
<evidence type="ECO:0000256" key="5">
    <source>
        <dbReference type="ARBA" id="ARBA00022840"/>
    </source>
</evidence>
<dbReference type="EMBL" id="JAMQYH010000004">
    <property type="protein sequence ID" value="KAJ1689002.1"/>
    <property type="molecule type" value="Genomic_DNA"/>
</dbReference>
<keyword evidence="2" id="KW-0808">Transferase</keyword>
<dbReference type="OrthoDB" id="633533at2759"/>
<evidence type="ECO:0000313" key="7">
    <source>
        <dbReference type="EMBL" id="KAJ1689002.1"/>
    </source>
</evidence>
<protein>
    <recommendedName>
        <fullName evidence="6">Protein kinase domain-containing protein</fullName>
    </recommendedName>
</protein>
<dbReference type="AlphaFoldDB" id="A0A9Q0C878"/>
<keyword evidence="3" id="KW-0547">Nucleotide-binding</keyword>
<comment type="similarity">
    <text evidence="1">Belongs to the protein kinase superfamily. STE Ser/Thr protein kinase family. MAP kinase kinase kinase subfamily.</text>
</comment>
<name>A0A9Q0C878_9POAL</name>
<dbReference type="InterPro" id="IPR000719">
    <property type="entry name" value="Prot_kinase_dom"/>
</dbReference>
<dbReference type="Pfam" id="PF00069">
    <property type="entry name" value="Pkinase"/>
    <property type="match status" value="1"/>
</dbReference>
<keyword evidence="8" id="KW-1185">Reference proteome</keyword>
<dbReference type="PANTHER" id="PTHR48016:SF57">
    <property type="entry name" value="MAP KINASE SUPERFAMILY PROTEIN-RELATED"/>
    <property type="match status" value="1"/>
</dbReference>
<dbReference type="PROSITE" id="PS00108">
    <property type="entry name" value="PROTEIN_KINASE_ST"/>
    <property type="match status" value="1"/>
</dbReference>
<dbReference type="Gene3D" id="1.10.510.10">
    <property type="entry name" value="Transferase(Phosphotransferase) domain 1"/>
    <property type="match status" value="1"/>
</dbReference>
<evidence type="ECO:0000313" key="8">
    <source>
        <dbReference type="Proteomes" id="UP001151287"/>
    </source>
</evidence>
<dbReference type="InterPro" id="IPR011009">
    <property type="entry name" value="Kinase-like_dom_sf"/>
</dbReference>
<dbReference type="SMART" id="SM00220">
    <property type="entry name" value="S_TKc"/>
    <property type="match status" value="1"/>
</dbReference>
<proteinExistence type="inferred from homology"/>
<accession>A0A9Q0C878</accession>
<dbReference type="PANTHER" id="PTHR48016">
    <property type="entry name" value="MAP KINASE KINASE KINASE SSK2-RELATED-RELATED"/>
    <property type="match status" value="1"/>
</dbReference>
<dbReference type="SUPFAM" id="SSF56112">
    <property type="entry name" value="Protein kinase-like (PK-like)"/>
    <property type="match status" value="1"/>
</dbReference>